<keyword evidence="2" id="KW-0472">Membrane</keyword>
<feature type="transmembrane region" description="Helical" evidence="2">
    <location>
        <begin position="55"/>
        <end position="78"/>
    </location>
</feature>
<feature type="transmembrane region" description="Helical" evidence="2">
    <location>
        <begin position="90"/>
        <end position="108"/>
    </location>
</feature>
<feature type="region of interest" description="Disordered" evidence="1">
    <location>
        <begin position="1"/>
        <end position="38"/>
    </location>
</feature>
<keyword evidence="2 3" id="KW-0812">Transmembrane</keyword>
<feature type="compositionally biased region" description="Low complexity" evidence="1">
    <location>
        <begin position="1"/>
        <end position="19"/>
    </location>
</feature>
<evidence type="ECO:0000313" key="3">
    <source>
        <dbReference type="EMBL" id="PHJ15411.1"/>
    </source>
</evidence>
<reference evidence="3 4" key="1">
    <citation type="journal article" date="2017" name="Int. J. Parasitol.">
        <title>The genome of the protozoan parasite Cystoisospora suis and a reverse vaccinology approach to identify vaccine candidates.</title>
        <authorList>
            <person name="Palmieri N."/>
            <person name="Shrestha A."/>
            <person name="Ruttkowski B."/>
            <person name="Beck T."/>
            <person name="Vogl C."/>
            <person name="Tomley F."/>
            <person name="Blake D.P."/>
            <person name="Joachim A."/>
        </authorList>
    </citation>
    <scope>NUCLEOTIDE SEQUENCE [LARGE SCALE GENOMIC DNA]</scope>
    <source>
        <strain evidence="3 4">Wien I</strain>
    </source>
</reference>
<dbReference type="OrthoDB" id="330669at2759"/>
<gene>
    <name evidence="3" type="ORF">CSUI_010777</name>
</gene>
<name>A0A2C6J998_9APIC</name>
<feature type="region of interest" description="Disordered" evidence="1">
    <location>
        <begin position="162"/>
        <end position="257"/>
    </location>
</feature>
<evidence type="ECO:0000313" key="4">
    <source>
        <dbReference type="Proteomes" id="UP000221165"/>
    </source>
</evidence>
<dbReference type="GeneID" id="94434089"/>
<feature type="transmembrane region" description="Helical" evidence="2">
    <location>
        <begin position="518"/>
        <end position="539"/>
    </location>
</feature>
<organism evidence="3 4">
    <name type="scientific">Cystoisospora suis</name>
    <dbReference type="NCBI Taxonomy" id="483139"/>
    <lineage>
        <taxon>Eukaryota</taxon>
        <taxon>Sar</taxon>
        <taxon>Alveolata</taxon>
        <taxon>Apicomplexa</taxon>
        <taxon>Conoidasida</taxon>
        <taxon>Coccidia</taxon>
        <taxon>Eucoccidiorida</taxon>
        <taxon>Eimeriorina</taxon>
        <taxon>Sarcocystidae</taxon>
        <taxon>Cystoisospora</taxon>
    </lineage>
</organism>
<dbReference type="VEuPathDB" id="ToxoDB:CSUI_010777"/>
<evidence type="ECO:0000256" key="2">
    <source>
        <dbReference type="SAM" id="Phobius"/>
    </source>
</evidence>
<evidence type="ECO:0000256" key="1">
    <source>
        <dbReference type="SAM" id="MobiDB-lite"/>
    </source>
</evidence>
<dbReference type="Proteomes" id="UP000221165">
    <property type="component" value="Unassembled WGS sequence"/>
</dbReference>
<keyword evidence="2" id="KW-1133">Transmembrane helix</keyword>
<proteinExistence type="predicted"/>
<feature type="compositionally biased region" description="Basic and acidic residues" evidence="1">
    <location>
        <begin position="185"/>
        <end position="203"/>
    </location>
</feature>
<keyword evidence="4" id="KW-1185">Reference proteome</keyword>
<dbReference type="AlphaFoldDB" id="A0A2C6J998"/>
<protein>
    <submittedName>
        <fullName evidence="3">Transmembrane protein</fullName>
    </submittedName>
</protein>
<sequence length="571" mass="61985">MISSAPLSSLSTLTGSSNPRGGGGAVVSSSSSTPSVRTGWSTACAVLGIGRITGIYLFSLIACIITAVTFNTTGPAAYEYYVSCHGNSTVSHGCFFILVGLQLLFILLQWEKKLLLPSYSSLPIVQRPYYHPPLPAAIPTNINHNSNRLLLSSSSSSSSYPSSELPLYHASNNHSKSLSTSPASERLREDDDEVKKSNREKGLRGNWDLSQVSVHPTLKVTPQDDESTPGIQRSLGLQGEDTSGEEITTIPGGGGRGGPSFWYQGGLRLKAIMLGERKGWENNIEAGLEKNHDQDEDRKTACTGSSRDLSHVTAGLAPFYGVGKEGEEGQARRGQGFLMTGELITDEDEESFFDENGGEGDIESGRRSMRDIEAGGGCRPGHTSVRDELAVQPSSFSSWRPHGICWNSAWYTTRYVVYGLGFYSAVLGWRVYGGGGGAPPTPSNFITLRTCTHMNVLSFAADLPLVHSVVSDFVFLQGYTALATTTLLIRKYRDPYWLSSYCGTYLLRQCSRRIFTSVYLLQGLLQLLILSMAALKIALCWSTGTLYSSDISLLSPLFLLFPVYHSPLSLL</sequence>
<dbReference type="RefSeq" id="XP_067917145.1">
    <property type="nucleotide sequence ID" value="XM_068070878.1"/>
</dbReference>
<feature type="compositionally biased region" description="Polar residues" evidence="1">
    <location>
        <begin position="170"/>
        <end position="183"/>
    </location>
</feature>
<dbReference type="EMBL" id="MIGC01008255">
    <property type="protein sequence ID" value="PHJ15411.1"/>
    <property type="molecule type" value="Genomic_DNA"/>
</dbReference>
<feature type="non-terminal residue" evidence="3">
    <location>
        <position position="571"/>
    </location>
</feature>
<feature type="compositionally biased region" description="Low complexity" evidence="1">
    <location>
        <begin position="26"/>
        <end position="38"/>
    </location>
</feature>
<comment type="caution">
    <text evidence="3">The sequence shown here is derived from an EMBL/GenBank/DDBJ whole genome shotgun (WGS) entry which is preliminary data.</text>
</comment>
<accession>A0A2C6J998</accession>